<evidence type="ECO:0000256" key="7">
    <source>
        <dbReference type="SAM" id="Phobius"/>
    </source>
</evidence>
<feature type="compositionally biased region" description="Basic and acidic residues" evidence="6">
    <location>
        <begin position="818"/>
        <end position="827"/>
    </location>
</feature>
<reference evidence="8" key="2">
    <citation type="submission" date="2020-11" db="EMBL/GenBank/DDBJ databases">
        <authorList>
            <consortium name="DOE Joint Genome Institute"/>
            <person name="Kuo A."/>
            <person name="Miyauchi S."/>
            <person name="Kiss E."/>
            <person name="Drula E."/>
            <person name="Kohler A."/>
            <person name="Sanchez-Garcia M."/>
            <person name="Andreopoulos B."/>
            <person name="Barry K.W."/>
            <person name="Bonito G."/>
            <person name="Buee M."/>
            <person name="Carver A."/>
            <person name="Chen C."/>
            <person name="Cichocki N."/>
            <person name="Clum A."/>
            <person name="Culley D."/>
            <person name="Crous P.W."/>
            <person name="Fauchery L."/>
            <person name="Girlanda M."/>
            <person name="Hayes R."/>
            <person name="Keri Z."/>
            <person name="Labutti K."/>
            <person name="Lipzen A."/>
            <person name="Lombard V."/>
            <person name="Magnuson J."/>
            <person name="Maillard F."/>
            <person name="Morin E."/>
            <person name="Murat C."/>
            <person name="Nolan M."/>
            <person name="Ohm R."/>
            <person name="Pangilinan J."/>
            <person name="Pereira M."/>
            <person name="Perotto S."/>
            <person name="Peter M."/>
            <person name="Riley R."/>
            <person name="Sitrit Y."/>
            <person name="Stielow B."/>
            <person name="Szollosi G."/>
            <person name="Zifcakova L."/>
            <person name="Stursova M."/>
            <person name="Spatafora J.W."/>
            <person name="Tedersoo L."/>
            <person name="Vaario L.-M."/>
            <person name="Yamada A."/>
            <person name="Yan M."/>
            <person name="Wang P."/>
            <person name="Xu J."/>
            <person name="Bruns T."/>
            <person name="Baldrian P."/>
            <person name="Vilgalys R."/>
            <person name="Henrissat B."/>
            <person name="Grigoriev I.V."/>
            <person name="Hibbett D."/>
            <person name="Nagy L.G."/>
            <person name="Martin F.M."/>
        </authorList>
    </citation>
    <scope>NUCLEOTIDE SEQUENCE</scope>
    <source>
        <strain evidence="8">UH-Tt-Lm1</strain>
    </source>
</reference>
<dbReference type="GO" id="GO:0022857">
    <property type="term" value="F:transmembrane transporter activity"/>
    <property type="evidence" value="ECO:0007669"/>
    <property type="project" value="InterPro"/>
</dbReference>
<feature type="compositionally biased region" description="Polar residues" evidence="6">
    <location>
        <begin position="149"/>
        <end position="158"/>
    </location>
</feature>
<keyword evidence="4 7" id="KW-1133">Transmembrane helix</keyword>
<evidence type="ECO:0000256" key="3">
    <source>
        <dbReference type="ARBA" id="ARBA00022692"/>
    </source>
</evidence>
<feature type="transmembrane region" description="Helical" evidence="7">
    <location>
        <begin position="250"/>
        <end position="271"/>
    </location>
</feature>
<feature type="transmembrane region" description="Helical" evidence="7">
    <location>
        <begin position="510"/>
        <end position="527"/>
    </location>
</feature>
<dbReference type="AlphaFoldDB" id="A0A9P6HLV9"/>
<evidence type="ECO:0000313" key="9">
    <source>
        <dbReference type="Proteomes" id="UP000736335"/>
    </source>
</evidence>
<dbReference type="PANTHER" id="PTHR12385:SF88">
    <property type="entry name" value="CHOLINE TRANSPORTER-LIKE PROTEIN CTL1"/>
    <property type="match status" value="1"/>
</dbReference>
<feature type="transmembrane region" description="Helical" evidence="7">
    <location>
        <begin position="614"/>
        <end position="634"/>
    </location>
</feature>
<dbReference type="Proteomes" id="UP000736335">
    <property type="component" value="Unassembled WGS sequence"/>
</dbReference>
<feature type="transmembrane region" description="Helical" evidence="7">
    <location>
        <begin position="278"/>
        <end position="304"/>
    </location>
</feature>
<keyword evidence="9" id="KW-1185">Reference proteome</keyword>
<dbReference type="OrthoDB" id="420519at2759"/>
<gene>
    <name evidence="8" type="ORF">BJ322DRAFT_1208785</name>
</gene>
<feature type="compositionally biased region" description="Low complexity" evidence="6">
    <location>
        <begin position="21"/>
        <end position="33"/>
    </location>
</feature>
<comment type="subcellular location">
    <subcellularLocation>
        <location evidence="1">Membrane</location>
        <topology evidence="1">Multi-pass membrane protein</topology>
    </subcellularLocation>
</comment>
<name>A0A9P6HLV9_9AGAM</name>
<feature type="compositionally biased region" description="Polar residues" evidence="6">
    <location>
        <begin position="770"/>
        <end position="785"/>
    </location>
</feature>
<evidence type="ECO:0000256" key="6">
    <source>
        <dbReference type="SAM" id="MobiDB-lite"/>
    </source>
</evidence>
<keyword evidence="3 7" id="KW-0812">Transmembrane</keyword>
<feature type="region of interest" description="Disordered" evidence="6">
    <location>
        <begin position="666"/>
        <end position="841"/>
    </location>
</feature>
<feature type="compositionally biased region" description="Polar residues" evidence="6">
    <location>
        <begin position="11"/>
        <end position="20"/>
    </location>
</feature>
<dbReference type="GO" id="GO:0005886">
    <property type="term" value="C:plasma membrane"/>
    <property type="evidence" value="ECO:0007669"/>
    <property type="project" value="TreeGrafter"/>
</dbReference>
<feature type="transmembrane region" description="Helical" evidence="7">
    <location>
        <begin position="362"/>
        <end position="386"/>
    </location>
</feature>
<feature type="compositionally biased region" description="Polar residues" evidence="6">
    <location>
        <begin position="683"/>
        <end position="697"/>
    </location>
</feature>
<feature type="transmembrane region" description="Helical" evidence="7">
    <location>
        <begin position="207"/>
        <end position="230"/>
    </location>
</feature>
<protein>
    <submittedName>
        <fullName evidence="8">Plasma-membrane choline transporter-domain-containing protein</fullName>
    </submittedName>
</protein>
<feature type="compositionally biased region" description="Basic and acidic residues" evidence="6">
    <location>
        <begin position="35"/>
        <end position="46"/>
    </location>
</feature>
<feature type="transmembrane region" description="Helical" evidence="7">
    <location>
        <begin position="406"/>
        <end position="425"/>
    </location>
</feature>
<sequence length="841" mass="91986">MATSFAAYASQFLTRQQPDTMSSSQPMFFSFSSDNESRHGNNRDHDLDDLDDPHLRASRASTTRPGPIVDDDDDPYLRLDEEDPMSRNNAQSMPLIASGGDFGPESSSKGWLAHHASPLRNYPSDSSSDRSSISSEDGLPPHDILSHQPRYQHQQSTRPLIPPPPRVSSSLTESLLPRDGNTRPRDVFSLPDPRHVSRARRKYNDSIWTVIWCSSLTFCLLFSVIILFLTRKPSSPYKIDLPYTTFLHTVPLLCILITISAAVSYLHIFLLQIFIKPVMIATSFFIPVALFISAIWAFIGSFMWDADTEPTWGETVGLRLFAIVPLVLALLTARRLVDLPRDIHTASSLLTLTTRLLQNNPFLLGLSPLVLLASLIVSIPFLTLTFRLLLIGYPIHPGGNPSVWEWHVRGWANWLIALVVTIWVWSWCVGRGVLRVTCAAVVGAWYFSDPTLPPPPPASTHTIHAAIMRATQPSFGSIVLAGLILTGVRILGLLIIALRRFPAYLPLPARPFLQPLVFVSAMAVGYLENATSSLSTYALAYLGLTGDPFFPSARRAAALTSAANASVAKYKRKFKNDPPFTMLAYAPLTLTLPFALTTYLFVAHTLGAPQHALWAAILGGGVTALVGLFCVGLVDDTVDALYVCYCIDQQAGQKRRPEVFSAFEYETKKPQQQQTRPVPGPSGLQQTRPQVSPSQIPATGRIPSVTPGAAGATPVRQHRLQPPVTERERAPTPDPFASSPLDDEDDTELGLGGPLPPQVKTQAPPPPLPSTLSIASLTKSTTNVQRGYDIDDDGSSQLLGGMSVTESLGRSSVGMGKSDVRGSKRDEDFEESQLFPGSDLF</sequence>
<proteinExistence type="inferred from homology"/>
<organism evidence="8 9">
    <name type="scientific">Thelephora terrestris</name>
    <dbReference type="NCBI Taxonomy" id="56493"/>
    <lineage>
        <taxon>Eukaryota</taxon>
        <taxon>Fungi</taxon>
        <taxon>Dikarya</taxon>
        <taxon>Basidiomycota</taxon>
        <taxon>Agaricomycotina</taxon>
        <taxon>Agaricomycetes</taxon>
        <taxon>Thelephorales</taxon>
        <taxon>Thelephoraceae</taxon>
        <taxon>Thelephora</taxon>
    </lineage>
</organism>
<evidence type="ECO:0000256" key="5">
    <source>
        <dbReference type="ARBA" id="ARBA00023136"/>
    </source>
</evidence>
<reference evidence="8" key="1">
    <citation type="journal article" date="2020" name="Nat. Commun.">
        <title>Large-scale genome sequencing of mycorrhizal fungi provides insights into the early evolution of symbiotic traits.</title>
        <authorList>
            <person name="Miyauchi S."/>
            <person name="Kiss E."/>
            <person name="Kuo A."/>
            <person name="Drula E."/>
            <person name="Kohler A."/>
            <person name="Sanchez-Garcia M."/>
            <person name="Morin E."/>
            <person name="Andreopoulos B."/>
            <person name="Barry K.W."/>
            <person name="Bonito G."/>
            <person name="Buee M."/>
            <person name="Carver A."/>
            <person name="Chen C."/>
            <person name="Cichocki N."/>
            <person name="Clum A."/>
            <person name="Culley D."/>
            <person name="Crous P.W."/>
            <person name="Fauchery L."/>
            <person name="Girlanda M."/>
            <person name="Hayes R.D."/>
            <person name="Keri Z."/>
            <person name="LaButti K."/>
            <person name="Lipzen A."/>
            <person name="Lombard V."/>
            <person name="Magnuson J."/>
            <person name="Maillard F."/>
            <person name="Murat C."/>
            <person name="Nolan M."/>
            <person name="Ohm R.A."/>
            <person name="Pangilinan J."/>
            <person name="Pereira M.F."/>
            <person name="Perotto S."/>
            <person name="Peter M."/>
            <person name="Pfister S."/>
            <person name="Riley R."/>
            <person name="Sitrit Y."/>
            <person name="Stielow J.B."/>
            <person name="Szollosi G."/>
            <person name="Zifcakova L."/>
            <person name="Stursova M."/>
            <person name="Spatafora J.W."/>
            <person name="Tedersoo L."/>
            <person name="Vaario L.M."/>
            <person name="Yamada A."/>
            <person name="Yan M."/>
            <person name="Wang P."/>
            <person name="Xu J."/>
            <person name="Bruns T."/>
            <person name="Baldrian P."/>
            <person name="Vilgalys R."/>
            <person name="Dunand C."/>
            <person name="Henrissat B."/>
            <person name="Grigoriev I.V."/>
            <person name="Hibbett D."/>
            <person name="Nagy L.G."/>
            <person name="Martin F.M."/>
        </authorList>
    </citation>
    <scope>NUCLEOTIDE SEQUENCE</scope>
    <source>
        <strain evidence="8">UH-Tt-Lm1</strain>
    </source>
</reference>
<accession>A0A9P6HLV9</accession>
<comment type="caution">
    <text evidence="8">The sequence shown here is derived from an EMBL/GenBank/DDBJ whole genome shotgun (WGS) entry which is preliminary data.</text>
</comment>
<dbReference type="PANTHER" id="PTHR12385">
    <property type="entry name" value="CHOLINE TRANSPORTER-LIKE (SLC FAMILY 44)"/>
    <property type="match status" value="1"/>
</dbReference>
<feature type="region of interest" description="Disordered" evidence="6">
    <location>
        <begin position="1"/>
        <end position="191"/>
    </location>
</feature>
<feature type="transmembrane region" description="Helical" evidence="7">
    <location>
        <begin position="582"/>
        <end position="602"/>
    </location>
</feature>
<evidence type="ECO:0000313" key="8">
    <source>
        <dbReference type="EMBL" id="KAF9789783.1"/>
    </source>
</evidence>
<dbReference type="EMBL" id="WIUZ02000003">
    <property type="protein sequence ID" value="KAF9789783.1"/>
    <property type="molecule type" value="Genomic_DNA"/>
</dbReference>
<feature type="transmembrane region" description="Helical" evidence="7">
    <location>
        <begin position="478"/>
        <end position="498"/>
    </location>
</feature>
<comment type="similarity">
    <text evidence="2">Belongs to the CTL (choline transporter-like) family.</text>
</comment>
<feature type="compositionally biased region" description="Low complexity" evidence="6">
    <location>
        <begin position="124"/>
        <end position="137"/>
    </location>
</feature>
<dbReference type="Pfam" id="PF04515">
    <property type="entry name" value="Choline_transpo"/>
    <property type="match status" value="1"/>
</dbReference>
<dbReference type="InterPro" id="IPR007603">
    <property type="entry name" value="Choline_transptr-like"/>
</dbReference>
<feature type="transmembrane region" description="Helical" evidence="7">
    <location>
        <begin position="316"/>
        <end position="333"/>
    </location>
</feature>
<evidence type="ECO:0000256" key="4">
    <source>
        <dbReference type="ARBA" id="ARBA00022989"/>
    </source>
</evidence>
<evidence type="ECO:0000256" key="2">
    <source>
        <dbReference type="ARBA" id="ARBA00007168"/>
    </source>
</evidence>
<keyword evidence="5 7" id="KW-0472">Membrane</keyword>
<evidence type="ECO:0000256" key="1">
    <source>
        <dbReference type="ARBA" id="ARBA00004141"/>
    </source>
</evidence>